<evidence type="ECO:0000313" key="3">
    <source>
        <dbReference type="Proteomes" id="UP001556367"/>
    </source>
</evidence>
<gene>
    <name evidence="2" type="ORF">HGRIS_001654</name>
</gene>
<proteinExistence type="predicted"/>
<evidence type="ECO:0000313" key="2">
    <source>
        <dbReference type="EMBL" id="KAL0955407.1"/>
    </source>
</evidence>
<feature type="region of interest" description="Disordered" evidence="1">
    <location>
        <begin position="145"/>
        <end position="216"/>
    </location>
</feature>
<organism evidence="2 3">
    <name type="scientific">Hohenbuehelia grisea</name>
    <dbReference type="NCBI Taxonomy" id="104357"/>
    <lineage>
        <taxon>Eukaryota</taxon>
        <taxon>Fungi</taxon>
        <taxon>Dikarya</taxon>
        <taxon>Basidiomycota</taxon>
        <taxon>Agaricomycotina</taxon>
        <taxon>Agaricomycetes</taxon>
        <taxon>Agaricomycetidae</taxon>
        <taxon>Agaricales</taxon>
        <taxon>Pleurotineae</taxon>
        <taxon>Pleurotaceae</taxon>
        <taxon>Hohenbuehelia</taxon>
    </lineage>
</organism>
<dbReference type="EMBL" id="JASNQZ010000006">
    <property type="protein sequence ID" value="KAL0955407.1"/>
    <property type="molecule type" value="Genomic_DNA"/>
</dbReference>
<feature type="compositionally biased region" description="Basic residues" evidence="1">
    <location>
        <begin position="157"/>
        <end position="166"/>
    </location>
</feature>
<dbReference type="Proteomes" id="UP001556367">
    <property type="component" value="Unassembled WGS sequence"/>
</dbReference>
<reference evidence="3" key="1">
    <citation type="submission" date="2024-06" db="EMBL/GenBank/DDBJ databases">
        <title>Multi-omics analyses provide insights into the biosynthesis of the anticancer antibiotic pleurotin in Hohenbuehelia grisea.</title>
        <authorList>
            <person name="Weaver J.A."/>
            <person name="Alberti F."/>
        </authorList>
    </citation>
    <scope>NUCLEOTIDE SEQUENCE [LARGE SCALE GENOMIC DNA]</scope>
    <source>
        <strain evidence="3">T-177</strain>
    </source>
</reference>
<accession>A0ABR3JI93</accession>
<name>A0ABR3JI93_9AGAR</name>
<sequence>MSSQLFAKRNPFNSRPDGSLDLTYNPHSWLVEAARANPLWIPNPDRPIFQSLDNKKLVPLEKSSPQHFEPGDVIWFCFTIQYIVGHTWWAPEYRLIELIRVARRAEGTYAALETSDSTWIPSEYRQALKNTDEVTIIEDPIWELEEQDDNGDTSPRIGKHRRKRRRVPSESDEGTLDNSSDVEMGSEIAETQVELLVKPAPEDEGGAVRGRKRLKR</sequence>
<evidence type="ECO:0000256" key="1">
    <source>
        <dbReference type="SAM" id="MobiDB-lite"/>
    </source>
</evidence>
<comment type="caution">
    <text evidence="2">The sequence shown here is derived from an EMBL/GenBank/DDBJ whole genome shotgun (WGS) entry which is preliminary data.</text>
</comment>
<keyword evidence="3" id="KW-1185">Reference proteome</keyword>
<protein>
    <submittedName>
        <fullName evidence="2">Uncharacterized protein</fullName>
    </submittedName>
</protein>